<organism evidence="1 2">
    <name type="scientific">Citrus sinensis</name>
    <name type="common">Sweet orange</name>
    <name type="synonym">Citrus aurantium var. sinensis</name>
    <dbReference type="NCBI Taxonomy" id="2711"/>
    <lineage>
        <taxon>Eukaryota</taxon>
        <taxon>Viridiplantae</taxon>
        <taxon>Streptophyta</taxon>
        <taxon>Embryophyta</taxon>
        <taxon>Tracheophyta</taxon>
        <taxon>Spermatophyta</taxon>
        <taxon>Magnoliopsida</taxon>
        <taxon>eudicotyledons</taxon>
        <taxon>Gunneridae</taxon>
        <taxon>Pentapetalae</taxon>
        <taxon>rosids</taxon>
        <taxon>malvids</taxon>
        <taxon>Sapindales</taxon>
        <taxon>Rutaceae</taxon>
        <taxon>Aurantioideae</taxon>
        <taxon>Citrus</taxon>
    </lineage>
</organism>
<gene>
    <name evidence="1" type="ORF">KPL71_027610</name>
</gene>
<evidence type="ECO:0000313" key="2">
    <source>
        <dbReference type="Proteomes" id="UP000829398"/>
    </source>
</evidence>
<sequence>MKGSLSFFLISLVAILLGTCRGGELRKHFYEETCPEAEDIVQKIIWENVALNSTLPAKFLRMHFHDCFVRGCDASVLIDSTASNSAEKDSIPNQTVGGFDVIEEVKTELEKKCPGIVSCADIVALATRDSVSFQFEKPLWEVLTGRRDGRISLVSEANSQIPPPSFNFSQLKQSFASKGLTVHDLVVLSGGHTIGVGHCNFFSRRLYNFTGKGDADPSLDSTYAAFLRTKCRSLADNTTIVEMDPGSGMDFDNNYYKILRQNKGMFQSDAALLTDNGASNIVDELLDPAKFFTEFAQSMERLGAVGVLTGTSGEIRKKCNVVTIVIAGKATELISQHVMMVKESGKFSKTAEIADCLTSSQIRGRSHSLTLRRMWTWLPKIWIMTKRYNVPVATGVAGRGIDIPDVAHVINYDMPGNIEMHTHLIGRTGRAGKLV</sequence>
<protein>
    <submittedName>
        <fullName evidence="1">Peroxidase</fullName>
    </submittedName>
</protein>
<keyword evidence="2" id="KW-1185">Reference proteome</keyword>
<accession>A0ACB8I7Z1</accession>
<evidence type="ECO:0000313" key="1">
    <source>
        <dbReference type="EMBL" id="KAH9683193.1"/>
    </source>
</evidence>
<keyword evidence="1" id="KW-0560">Oxidoreductase</keyword>
<proteinExistence type="predicted"/>
<name>A0ACB8I7Z1_CITSI</name>
<keyword evidence="1" id="KW-0575">Peroxidase</keyword>
<dbReference type="EMBL" id="CM039178">
    <property type="protein sequence ID" value="KAH9683193.1"/>
    <property type="molecule type" value="Genomic_DNA"/>
</dbReference>
<comment type="caution">
    <text evidence="1">The sequence shown here is derived from an EMBL/GenBank/DDBJ whole genome shotgun (WGS) entry which is preliminary data.</text>
</comment>
<reference evidence="2" key="1">
    <citation type="journal article" date="2023" name="Hortic. Res.">
        <title>A chromosome-level phased genome enabling allele-level studies in sweet orange: a case study on citrus Huanglongbing tolerance.</title>
        <authorList>
            <person name="Wu B."/>
            <person name="Yu Q."/>
            <person name="Deng Z."/>
            <person name="Duan Y."/>
            <person name="Luo F."/>
            <person name="Gmitter F. Jr."/>
        </authorList>
    </citation>
    <scope>NUCLEOTIDE SEQUENCE [LARGE SCALE GENOMIC DNA]</scope>
    <source>
        <strain evidence="2">cv. Valencia</strain>
    </source>
</reference>
<dbReference type="Proteomes" id="UP000829398">
    <property type="component" value="Chromosome 9"/>
</dbReference>